<dbReference type="EMBL" id="QWVT01000015">
    <property type="protein sequence ID" value="RID85899.1"/>
    <property type="molecule type" value="Genomic_DNA"/>
</dbReference>
<reference evidence="1 2" key="1">
    <citation type="submission" date="2018-08" db="EMBL/GenBank/DDBJ databases">
        <title>Bacillus jemisoniae sp. nov., Bacillus chryseoplanitiae sp. nov., Bacillus resnikiae sp. nov., and Bacillus frankliniae sp. nov., isolated from Viking spacecraft and associated surfaces.</title>
        <authorList>
            <person name="Seuylemezian A."/>
            <person name="Vaishampayan P."/>
        </authorList>
    </citation>
    <scope>NUCLEOTIDE SEQUENCE [LARGE SCALE GENOMIC DNA]</scope>
    <source>
        <strain evidence="1 2">JJ-247</strain>
    </source>
</reference>
<dbReference type="Proteomes" id="UP000265816">
    <property type="component" value="Unassembled WGS sequence"/>
</dbReference>
<evidence type="ECO:0000313" key="2">
    <source>
        <dbReference type="Proteomes" id="UP000265816"/>
    </source>
</evidence>
<comment type="caution">
    <text evidence="1">The sequence shown here is derived from an EMBL/GenBank/DDBJ whole genome shotgun (WGS) entry which is preliminary data.</text>
</comment>
<gene>
    <name evidence="1" type="ORF">D1970_09120</name>
</gene>
<keyword evidence="2" id="KW-1185">Reference proteome</keyword>
<evidence type="ECO:0000313" key="1">
    <source>
        <dbReference type="EMBL" id="RID85899.1"/>
    </source>
</evidence>
<dbReference type="GO" id="GO:0008483">
    <property type="term" value="F:transaminase activity"/>
    <property type="evidence" value="ECO:0007669"/>
    <property type="project" value="UniProtKB-KW"/>
</dbReference>
<keyword evidence="1" id="KW-0032">Aminotransferase</keyword>
<proteinExistence type="predicted"/>
<accession>A0A398B701</accession>
<sequence length="147" mass="16946">MERGDKETEQMLAVENNDFLAQRIDYFKKNKLEFLYMESEWFDLVGADSVSFESDDVFGKYDVMLGLKLQKKLGAAIKAFLDQSLQHGAASYDLLFSGNEGLWTLNFSLDDAAGFREDMMIEEAFELIYQVLFKLAETVENQQKNNH</sequence>
<name>A0A398B701_9BACI</name>
<dbReference type="OrthoDB" id="2436979at2"/>
<organism evidence="1 2">
    <name type="scientific">Mesobacillus zeae</name>
    <dbReference type="NCBI Taxonomy" id="1917180"/>
    <lineage>
        <taxon>Bacteria</taxon>
        <taxon>Bacillati</taxon>
        <taxon>Bacillota</taxon>
        <taxon>Bacilli</taxon>
        <taxon>Bacillales</taxon>
        <taxon>Bacillaceae</taxon>
        <taxon>Mesobacillus</taxon>
    </lineage>
</organism>
<protein>
    <submittedName>
        <fullName evidence="1">Branched-chain amino acid aminotransferase</fullName>
    </submittedName>
</protein>
<dbReference type="AlphaFoldDB" id="A0A398B701"/>
<keyword evidence="1" id="KW-0808">Transferase</keyword>